<gene>
    <name evidence="1" type="ORF">QG37_01739</name>
</gene>
<proteinExistence type="predicted"/>
<name>A0A0L0P3Q9_CANAR</name>
<dbReference type="EMBL" id="LGST01000016">
    <property type="protein sequence ID" value="KNE00870.1"/>
    <property type="molecule type" value="Genomic_DNA"/>
</dbReference>
<sequence>MGFLQQRELLKLIYGWADKTTAQMLTVFVKLAGEEAR</sequence>
<protein>
    <submittedName>
        <fullName evidence="1">Uncharacterized protein</fullName>
    </submittedName>
</protein>
<dbReference type="AlphaFoldDB" id="A0A0L0P3Q9"/>
<evidence type="ECO:0000313" key="1">
    <source>
        <dbReference type="EMBL" id="KNE00870.1"/>
    </source>
</evidence>
<reference evidence="2" key="1">
    <citation type="journal article" date="2015" name="BMC Genomics">
        <title>Draft genome of a commonly misdiagnosed multidrug resistant pathogen Candida auris.</title>
        <authorList>
            <person name="Chatterjee S."/>
            <person name="Alampalli S.V."/>
            <person name="Nageshan R.K."/>
            <person name="Chettiar S.T."/>
            <person name="Joshi S."/>
            <person name="Tatu U.S."/>
        </authorList>
    </citation>
    <scope>NUCLEOTIDE SEQUENCE [LARGE SCALE GENOMIC DNA]</scope>
    <source>
        <strain evidence="2">6684</strain>
    </source>
</reference>
<organism evidence="1 2">
    <name type="scientific">Candidozyma auris</name>
    <name type="common">Yeast</name>
    <name type="synonym">Candida auris</name>
    <dbReference type="NCBI Taxonomy" id="498019"/>
    <lineage>
        <taxon>Eukaryota</taxon>
        <taxon>Fungi</taxon>
        <taxon>Dikarya</taxon>
        <taxon>Ascomycota</taxon>
        <taxon>Saccharomycotina</taxon>
        <taxon>Pichiomycetes</taxon>
        <taxon>Metschnikowiaceae</taxon>
        <taxon>Candidozyma</taxon>
    </lineage>
</organism>
<accession>A0A0L0P3Q9</accession>
<dbReference type="Proteomes" id="UP000037122">
    <property type="component" value="Unassembled WGS sequence"/>
</dbReference>
<comment type="caution">
    <text evidence="1">The sequence shown here is derived from an EMBL/GenBank/DDBJ whole genome shotgun (WGS) entry which is preliminary data.</text>
</comment>
<evidence type="ECO:0000313" key="2">
    <source>
        <dbReference type="Proteomes" id="UP000037122"/>
    </source>
</evidence>